<sequence>MHVKNKLVHINHRLSHLLLQTTRGTMAEVKANERNELDINTARQLGAQATLQGSDSTTPRSSLISSLSSRTATYTDTYERAAQRRKKATAARGRLTSKQATDALKAAEFVAASFLFTAQLGKAAVYFLIFSSEALINVFVNIYHIASFTYHKPAVAKDLAMTTYHLLKVSYDNNLLTMAEIYTVLRSNILAPMTKANATRNVERADHLAIEQSRPGSTSTTSRNRTSTTR</sequence>
<gene>
    <name evidence="2" type="ORF">CAUJ_LOCUS1987</name>
</gene>
<reference evidence="2" key="1">
    <citation type="submission" date="2020-10" db="EMBL/GenBank/DDBJ databases">
        <authorList>
            <person name="Kikuchi T."/>
        </authorList>
    </citation>
    <scope>NUCLEOTIDE SEQUENCE</scope>
    <source>
        <strain evidence="2">NKZ352</strain>
    </source>
</reference>
<keyword evidence="3" id="KW-1185">Reference proteome</keyword>
<name>A0A8S1GTA5_9PELO</name>
<protein>
    <submittedName>
        <fullName evidence="2">Uncharacterized protein</fullName>
    </submittedName>
</protein>
<evidence type="ECO:0000313" key="2">
    <source>
        <dbReference type="EMBL" id="CAD6186068.1"/>
    </source>
</evidence>
<organism evidence="2 3">
    <name type="scientific">Caenorhabditis auriculariae</name>
    <dbReference type="NCBI Taxonomy" id="2777116"/>
    <lineage>
        <taxon>Eukaryota</taxon>
        <taxon>Metazoa</taxon>
        <taxon>Ecdysozoa</taxon>
        <taxon>Nematoda</taxon>
        <taxon>Chromadorea</taxon>
        <taxon>Rhabditida</taxon>
        <taxon>Rhabditina</taxon>
        <taxon>Rhabditomorpha</taxon>
        <taxon>Rhabditoidea</taxon>
        <taxon>Rhabditidae</taxon>
        <taxon>Peloderinae</taxon>
        <taxon>Caenorhabditis</taxon>
    </lineage>
</organism>
<feature type="compositionally biased region" description="Low complexity" evidence="1">
    <location>
        <begin position="213"/>
        <end position="230"/>
    </location>
</feature>
<accession>A0A8S1GTA5</accession>
<evidence type="ECO:0000256" key="1">
    <source>
        <dbReference type="SAM" id="MobiDB-lite"/>
    </source>
</evidence>
<dbReference type="OrthoDB" id="5811923at2759"/>
<dbReference type="AlphaFoldDB" id="A0A8S1GTA5"/>
<comment type="caution">
    <text evidence="2">The sequence shown here is derived from an EMBL/GenBank/DDBJ whole genome shotgun (WGS) entry which is preliminary data.</text>
</comment>
<feature type="region of interest" description="Disordered" evidence="1">
    <location>
        <begin position="208"/>
        <end position="230"/>
    </location>
</feature>
<proteinExistence type="predicted"/>
<dbReference type="EMBL" id="CAJGYM010000004">
    <property type="protein sequence ID" value="CAD6186068.1"/>
    <property type="molecule type" value="Genomic_DNA"/>
</dbReference>
<evidence type="ECO:0000313" key="3">
    <source>
        <dbReference type="Proteomes" id="UP000835052"/>
    </source>
</evidence>
<dbReference type="Proteomes" id="UP000835052">
    <property type="component" value="Unassembled WGS sequence"/>
</dbReference>